<comment type="similarity">
    <text evidence="1">Belongs to the ROK (NagC/XylR) family.</text>
</comment>
<evidence type="ECO:0000313" key="2">
    <source>
        <dbReference type="EMBL" id="GAA1689808.1"/>
    </source>
</evidence>
<comment type="caution">
    <text evidence="2">The sequence shown here is derived from an EMBL/GenBank/DDBJ whole genome shotgun (WGS) entry which is preliminary data.</text>
</comment>
<dbReference type="Gene3D" id="1.10.10.10">
    <property type="entry name" value="Winged helix-like DNA-binding domain superfamily/Winged helix DNA-binding domain"/>
    <property type="match status" value="1"/>
</dbReference>
<sequence length="432" mass="45536">MGALMAEPDGQPLLAEQLDTLVTVLDLARSGTARTRPEIIRHSGLGRTVVTQRVAHLIDAGLLEEGTLGPSNGGRAPRQLHFRANAGHLLVAELGATSISVGIADLAGQLVAQQEEPWTIASGAEATLTEVERMFDTMLDTRNPNDPQIWGIGVGVPGPVEFATGRPVAPPIMPGWDGYQVRDRLAERYDVPVWVDNEVNLMALGEFRGGLARGERDLVYLKIGTGIGAGLISAGQLHRGNKGCAGDVGHVAILDDASVICRCGNIGCLEAFAGGAALARDGLAAATDGRSPYLARLLTKGHSIEARDVAKAATHGDLASVELLTRSGRLVGEMLATLVNFFNPSLVLVGGGVAGAGDLLLATIKQTVYRRSLPLATRDLRIARSPLDDRAGLMGAAFMVIDELMSRERLTAWIGHKSPIGRSDVVHPVPVQ</sequence>
<accession>A0ABN2HL66</accession>
<dbReference type="SUPFAM" id="SSF53067">
    <property type="entry name" value="Actin-like ATPase domain"/>
    <property type="match status" value="1"/>
</dbReference>
<evidence type="ECO:0000256" key="1">
    <source>
        <dbReference type="ARBA" id="ARBA00006479"/>
    </source>
</evidence>
<dbReference type="EMBL" id="BAAANY010000017">
    <property type="protein sequence ID" value="GAA1689808.1"/>
    <property type="molecule type" value="Genomic_DNA"/>
</dbReference>
<dbReference type="InterPro" id="IPR036388">
    <property type="entry name" value="WH-like_DNA-bd_sf"/>
</dbReference>
<dbReference type="InterPro" id="IPR043129">
    <property type="entry name" value="ATPase_NBD"/>
</dbReference>
<organism evidence="2 3">
    <name type="scientific">Fodinicola feengrottensis</name>
    <dbReference type="NCBI Taxonomy" id="435914"/>
    <lineage>
        <taxon>Bacteria</taxon>
        <taxon>Bacillati</taxon>
        <taxon>Actinomycetota</taxon>
        <taxon>Actinomycetes</taxon>
        <taxon>Mycobacteriales</taxon>
        <taxon>Fodinicola</taxon>
    </lineage>
</organism>
<keyword evidence="3" id="KW-1185">Reference proteome</keyword>
<evidence type="ECO:0000313" key="3">
    <source>
        <dbReference type="Proteomes" id="UP001500618"/>
    </source>
</evidence>
<gene>
    <name evidence="2" type="ORF">GCM10009765_43920</name>
</gene>
<dbReference type="PROSITE" id="PS01125">
    <property type="entry name" value="ROK"/>
    <property type="match status" value="1"/>
</dbReference>
<dbReference type="InterPro" id="IPR036390">
    <property type="entry name" value="WH_DNA-bd_sf"/>
</dbReference>
<dbReference type="PANTHER" id="PTHR18964">
    <property type="entry name" value="ROK (REPRESSOR, ORF, KINASE) FAMILY"/>
    <property type="match status" value="1"/>
</dbReference>
<proteinExistence type="inferred from homology"/>
<dbReference type="PANTHER" id="PTHR18964:SF173">
    <property type="entry name" value="GLUCOKINASE"/>
    <property type="match status" value="1"/>
</dbReference>
<dbReference type="SUPFAM" id="SSF46785">
    <property type="entry name" value="Winged helix' DNA-binding domain"/>
    <property type="match status" value="1"/>
</dbReference>
<dbReference type="Gene3D" id="3.30.420.40">
    <property type="match status" value="2"/>
</dbReference>
<dbReference type="Pfam" id="PF00480">
    <property type="entry name" value="ROK"/>
    <property type="match status" value="1"/>
</dbReference>
<protein>
    <submittedName>
        <fullName evidence="2">ROK family transcriptional regulator</fullName>
    </submittedName>
</protein>
<dbReference type="InterPro" id="IPR049874">
    <property type="entry name" value="ROK_cs"/>
</dbReference>
<dbReference type="InterPro" id="IPR000600">
    <property type="entry name" value="ROK"/>
</dbReference>
<name>A0ABN2HL66_9ACTN</name>
<reference evidence="2 3" key="1">
    <citation type="journal article" date="2019" name="Int. J. Syst. Evol. Microbiol.">
        <title>The Global Catalogue of Microorganisms (GCM) 10K type strain sequencing project: providing services to taxonomists for standard genome sequencing and annotation.</title>
        <authorList>
            <consortium name="The Broad Institute Genomics Platform"/>
            <consortium name="The Broad Institute Genome Sequencing Center for Infectious Disease"/>
            <person name="Wu L."/>
            <person name="Ma J."/>
        </authorList>
    </citation>
    <scope>NUCLEOTIDE SEQUENCE [LARGE SCALE GENOMIC DNA]</scope>
    <source>
        <strain evidence="2 3">JCM 14718</strain>
    </source>
</reference>
<dbReference type="Proteomes" id="UP001500618">
    <property type="component" value="Unassembled WGS sequence"/>
</dbReference>